<protein>
    <submittedName>
        <fullName evidence="1">Uncharacterized protein</fullName>
    </submittedName>
</protein>
<accession>A0A1H8ILN1</accession>
<dbReference type="EMBL" id="FOCP01000035">
    <property type="protein sequence ID" value="SEN69242.1"/>
    <property type="molecule type" value="Genomic_DNA"/>
</dbReference>
<dbReference type="AlphaFoldDB" id="A0A1H8ILN1"/>
<proteinExistence type="predicted"/>
<reference evidence="1 2" key="1">
    <citation type="submission" date="2016-10" db="EMBL/GenBank/DDBJ databases">
        <authorList>
            <person name="de Groot N.N."/>
        </authorList>
    </citation>
    <scope>NUCLEOTIDE SEQUENCE [LARGE SCALE GENOMIC DNA]</scope>
    <source>
        <strain evidence="1 2">Nm22</strain>
    </source>
</reference>
<sequence length="32" mass="3911">MNAESVYLEIIIYANDNPYHLHYQYSALFYVR</sequence>
<evidence type="ECO:0000313" key="2">
    <source>
        <dbReference type="Proteomes" id="UP000199459"/>
    </source>
</evidence>
<organism evidence="1 2">
    <name type="scientific">Nitrosomonas marina</name>
    <dbReference type="NCBI Taxonomy" id="917"/>
    <lineage>
        <taxon>Bacteria</taxon>
        <taxon>Pseudomonadati</taxon>
        <taxon>Pseudomonadota</taxon>
        <taxon>Betaproteobacteria</taxon>
        <taxon>Nitrosomonadales</taxon>
        <taxon>Nitrosomonadaceae</taxon>
        <taxon>Nitrosomonas</taxon>
    </lineage>
</organism>
<name>A0A1H8ILN1_9PROT</name>
<gene>
    <name evidence="1" type="ORF">SAMN05216325_1358</name>
</gene>
<evidence type="ECO:0000313" key="1">
    <source>
        <dbReference type="EMBL" id="SEN69242.1"/>
    </source>
</evidence>
<dbReference type="Proteomes" id="UP000199459">
    <property type="component" value="Unassembled WGS sequence"/>
</dbReference>